<dbReference type="PANTHER" id="PTHR34596">
    <property type="entry name" value="CHITOPORIN"/>
    <property type="match status" value="1"/>
</dbReference>
<evidence type="ECO:0000256" key="1">
    <source>
        <dbReference type="ARBA" id="ARBA00009075"/>
    </source>
</evidence>
<dbReference type="RefSeq" id="WP_215818452.1">
    <property type="nucleotide sequence ID" value="NZ_JAGSOY010000006.1"/>
</dbReference>
<evidence type="ECO:0000313" key="6">
    <source>
        <dbReference type="Proteomes" id="UP000690515"/>
    </source>
</evidence>
<keyword evidence="2" id="KW-0813">Transport</keyword>
<evidence type="ECO:0000256" key="3">
    <source>
        <dbReference type="ARBA" id="ARBA00022729"/>
    </source>
</evidence>
<dbReference type="PANTHER" id="PTHR34596:SF2">
    <property type="entry name" value="CHITOPORIN"/>
    <property type="match status" value="1"/>
</dbReference>
<evidence type="ECO:0000313" key="5">
    <source>
        <dbReference type="EMBL" id="MBU2710288.1"/>
    </source>
</evidence>
<reference evidence="5 6" key="1">
    <citation type="submission" date="2021-04" db="EMBL/GenBank/DDBJ databases">
        <authorList>
            <person name="Pira H."/>
            <person name="Risdian C."/>
            <person name="Wink J."/>
        </authorList>
    </citation>
    <scope>NUCLEOTIDE SEQUENCE [LARGE SCALE GENOMIC DNA]</scope>
    <source>
        <strain evidence="5 6">WH53</strain>
    </source>
</reference>
<keyword evidence="3 4" id="KW-0732">Signal</keyword>
<organism evidence="5 6">
    <name type="scientific">Zooshikella harenae</name>
    <dbReference type="NCBI Taxonomy" id="2827238"/>
    <lineage>
        <taxon>Bacteria</taxon>
        <taxon>Pseudomonadati</taxon>
        <taxon>Pseudomonadota</taxon>
        <taxon>Gammaproteobacteria</taxon>
        <taxon>Oceanospirillales</taxon>
        <taxon>Zooshikellaceae</taxon>
        <taxon>Zooshikella</taxon>
    </lineage>
</organism>
<dbReference type="Proteomes" id="UP000690515">
    <property type="component" value="Unassembled WGS sequence"/>
</dbReference>
<evidence type="ECO:0000256" key="4">
    <source>
        <dbReference type="SAM" id="SignalP"/>
    </source>
</evidence>
<comment type="similarity">
    <text evidence="1">Belongs to the outer membrane porin (Opr) (TC 1.B.25) family.</text>
</comment>
<name>A0ABS5Z8B2_9GAMM</name>
<comment type="caution">
    <text evidence="5">The sequence shown here is derived from an EMBL/GenBank/DDBJ whole genome shotgun (WGS) entry which is preliminary data.</text>
</comment>
<keyword evidence="6" id="KW-1185">Reference proteome</keyword>
<feature type="chain" id="PRO_5046660687" evidence="4">
    <location>
        <begin position="27"/>
        <end position="429"/>
    </location>
</feature>
<feature type="signal peptide" evidence="4">
    <location>
        <begin position="1"/>
        <end position="26"/>
    </location>
</feature>
<dbReference type="Gene3D" id="2.40.160.10">
    <property type="entry name" value="Porin"/>
    <property type="match status" value="1"/>
</dbReference>
<accession>A0ABS5Z8B2</accession>
<dbReference type="Pfam" id="PF03573">
    <property type="entry name" value="OprD"/>
    <property type="match status" value="1"/>
</dbReference>
<protein>
    <submittedName>
        <fullName evidence="5">OprD family outer membrane porin</fullName>
    </submittedName>
</protein>
<evidence type="ECO:0000256" key="2">
    <source>
        <dbReference type="ARBA" id="ARBA00022448"/>
    </source>
</evidence>
<gene>
    <name evidence="5" type="ORF">KCG35_04385</name>
</gene>
<proteinExistence type="inferred from homology"/>
<dbReference type="InterPro" id="IPR005318">
    <property type="entry name" value="OM_porin_bac"/>
</dbReference>
<sequence>MRTFKLTSLSAAILAASALVPTTSQATGFIDDSSATLGIRNYYFNENGVNGNAFDRKEWVHGLQFSYSSGYLWDMIGFDYGAGTAVKLDNPANRTGYSVTNLPQDGSSTADANDIAGTNIANLKAKFGDDKMNANIRFGLQRTCTELYCPSGSRILEATSYGTYIEGNIESLKVYGARWTQIHSRNNSFFAEGFQDAMGDEIDHLYIFGAAYKFDNGLGLYAEWGNSEDYLEKQFLKFDYTFDLGSGITLLVDGRWADAEEDGNGYATQGFESTYWNLSGTVTVNDFYVRLGYNKTSDGNWDGEWHANYQQDGVYNSTLDQWQGYNREDERAWIVDIGYDFANIGYPGLVANTYYVYGTDIDDASLAAGANATSSDDNAHEWGHYITYTVQSGPMKDLSVEWQHFRVDNPVGGDEDTNRIKIRYDIALF</sequence>
<dbReference type="InterPro" id="IPR023614">
    <property type="entry name" value="Porin_dom_sf"/>
</dbReference>
<dbReference type="EMBL" id="JAGSOY010000006">
    <property type="protein sequence ID" value="MBU2710288.1"/>
    <property type="molecule type" value="Genomic_DNA"/>
</dbReference>